<dbReference type="AlphaFoldDB" id="A0A1I7WUY1"/>
<keyword evidence="1" id="KW-1133">Transmembrane helix</keyword>
<evidence type="ECO:0000313" key="2">
    <source>
        <dbReference type="Proteomes" id="UP000095283"/>
    </source>
</evidence>
<name>A0A1I7WUY1_HETBA</name>
<keyword evidence="2" id="KW-1185">Reference proteome</keyword>
<proteinExistence type="predicted"/>
<reference evidence="3" key="1">
    <citation type="submission" date="2016-11" db="UniProtKB">
        <authorList>
            <consortium name="WormBaseParasite"/>
        </authorList>
    </citation>
    <scope>IDENTIFICATION</scope>
</reference>
<protein>
    <submittedName>
        <fullName evidence="3">Uncharacterized protein</fullName>
    </submittedName>
</protein>
<organism evidence="2 3">
    <name type="scientific">Heterorhabditis bacteriophora</name>
    <name type="common">Entomopathogenic nematode worm</name>
    <dbReference type="NCBI Taxonomy" id="37862"/>
    <lineage>
        <taxon>Eukaryota</taxon>
        <taxon>Metazoa</taxon>
        <taxon>Ecdysozoa</taxon>
        <taxon>Nematoda</taxon>
        <taxon>Chromadorea</taxon>
        <taxon>Rhabditida</taxon>
        <taxon>Rhabditina</taxon>
        <taxon>Rhabditomorpha</taxon>
        <taxon>Strongyloidea</taxon>
        <taxon>Heterorhabditidae</taxon>
        <taxon>Heterorhabditis</taxon>
    </lineage>
</organism>
<dbReference type="Proteomes" id="UP000095283">
    <property type="component" value="Unplaced"/>
</dbReference>
<evidence type="ECO:0000256" key="1">
    <source>
        <dbReference type="SAM" id="Phobius"/>
    </source>
</evidence>
<keyword evidence="1" id="KW-0472">Membrane</keyword>
<accession>A0A1I7WUY1</accession>
<dbReference type="WBParaSite" id="Hba_08996">
    <property type="protein sequence ID" value="Hba_08996"/>
    <property type="gene ID" value="Hba_08996"/>
</dbReference>
<keyword evidence="1" id="KW-0812">Transmembrane</keyword>
<sequence>MRPIENKEVTDLNYTVKLTYMSYTMLFNLPLCVVSFINNPLRKFNFYQFEWK</sequence>
<evidence type="ECO:0000313" key="3">
    <source>
        <dbReference type="WBParaSite" id="Hba_08996"/>
    </source>
</evidence>
<feature type="transmembrane region" description="Helical" evidence="1">
    <location>
        <begin position="20"/>
        <end position="37"/>
    </location>
</feature>